<organism evidence="5 6">
    <name type="scientific">Vibrio hangzhouensis</name>
    <dbReference type="NCBI Taxonomy" id="462991"/>
    <lineage>
        <taxon>Bacteria</taxon>
        <taxon>Pseudomonadati</taxon>
        <taxon>Pseudomonadota</taxon>
        <taxon>Gammaproteobacteria</taxon>
        <taxon>Vibrionales</taxon>
        <taxon>Vibrionaceae</taxon>
        <taxon>Vibrio</taxon>
    </lineage>
</organism>
<comment type="similarity">
    <text evidence="3">Belongs to the HAD-like hydrolase superfamily. CbbY/CbbZ/Gph/YieH family.</text>
</comment>
<dbReference type="RefSeq" id="WP_103878659.1">
    <property type="nucleotide sequence ID" value="NZ_FNVG01000002.1"/>
</dbReference>
<dbReference type="SUPFAM" id="SSF56784">
    <property type="entry name" value="HAD-like"/>
    <property type="match status" value="1"/>
</dbReference>
<dbReference type="GO" id="GO:0006281">
    <property type="term" value="P:DNA repair"/>
    <property type="evidence" value="ECO:0007669"/>
    <property type="project" value="TreeGrafter"/>
</dbReference>
<reference evidence="6" key="1">
    <citation type="submission" date="2016-10" db="EMBL/GenBank/DDBJ databases">
        <authorList>
            <person name="Varghese N."/>
            <person name="Submissions S."/>
        </authorList>
    </citation>
    <scope>NUCLEOTIDE SEQUENCE [LARGE SCALE GENOMIC DNA]</scope>
    <source>
        <strain evidence="6">CGMCC 1.7062</strain>
    </source>
</reference>
<dbReference type="OrthoDB" id="5623813at2"/>
<protein>
    <recommendedName>
        <fullName evidence="4">phosphoglycolate phosphatase</fullName>
        <ecNumber evidence="4">3.1.3.18</ecNumber>
    </recommendedName>
</protein>
<dbReference type="InterPro" id="IPR041492">
    <property type="entry name" value="HAD_2"/>
</dbReference>
<dbReference type="Pfam" id="PF13419">
    <property type="entry name" value="HAD_2"/>
    <property type="match status" value="1"/>
</dbReference>
<comment type="pathway">
    <text evidence="2">Organic acid metabolism; glycolate biosynthesis; glycolate from 2-phosphoglycolate: step 1/1.</text>
</comment>
<evidence type="ECO:0000256" key="4">
    <source>
        <dbReference type="ARBA" id="ARBA00013078"/>
    </source>
</evidence>
<dbReference type="GO" id="GO:0008967">
    <property type="term" value="F:phosphoglycolate phosphatase activity"/>
    <property type="evidence" value="ECO:0007669"/>
    <property type="project" value="UniProtKB-EC"/>
</dbReference>
<keyword evidence="6" id="KW-1185">Reference proteome</keyword>
<dbReference type="InterPro" id="IPR036412">
    <property type="entry name" value="HAD-like_sf"/>
</dbReference>
<comment type="catalytic activity">
    <reaction evidence="1">
        <text>2-phosphoglycolate + H2O = glycolate + phosphate</text>
        <dbReference type="Rhea" id="RHEA:14369"/>
        <dbReference type="ChEBI" id="CHEBI:15377"/>
        <dbReference type="ChEBI" id="CHEBI:29805"/>
        <dbReference type="ChEBI" id="CHEBI:43474"/>
        <dbReference type="ChEBI" id="CHEBI:58033"/>
        <dbReference type="EC" id="3.1.3.18"/>
    </reaction>
</comment>
<evidence type="ECO:0000313" key="5">
    <source>
        <dbReference type="EMBL" id="SEF55238.1"/>
    </source>
</evidence>
<accession>A0A1H5SZ94</accession>
<gene>
    <name evidence="5" type="ORF">SAMN04488244_10239</name>
</gene>
<dbReference type="InterPro" id="IPR006439">
    <property type="entry name" value="HAD-SF_hydro_IA"/>
</dbReference>
<evidence type="ECO:0000256" key="1">
    <source>
        <dbReference type="ARBA" id="ARBA00000830"/>
    </source>
</evidence>
<sequence length="193" mass="22101">MTIEAVVFDLDNTLVSSDLNFKQLRVELCCPEDKDLLLHVDEQSCEHEKSRLNALILKHELDDARVSNTMEGAVDLLRWLRRKGIRSGIVTRNCRQAATAKLKAHNLNVQELITREDFPAKPDPSSLHYLMDKWRIPRQRILYVGDHHYDILTAKNAGCKSCFISNNGVSQNSFDADLFYSSLKGLLDYLEQL</sequence>
<dbReference type="EC" id="3.1.3.18" evidence="4"/>
<dbReference type="NCBIfam" id="TIGR01509">
    <property type="entry name" value="HAD-SF-IA-v3"/>
    <property type="match status" value="1"/>
</dbReference>
<dbReference type="InterPro" id="IPR023214">
    <property type="entry name" value="HAD_sf"/>
</dbReference>
<evidence type="ECO:0000313" key="6">
    <source>
        <dbReference type="Proteomes" id="UP000236721"/>
    </source>
</evidence>
<dbReference type="Gene3D" id="3.40.50.1000">
    <property type="entry name" value="HAD superfamily/HAD-like"/>
    <property type="match status" value="1"/>
</dbReference>
<proteinExistence type="inferred from homology"/>
<dbReference type="EMBL" id="FNVG01000002">
    <property type="protein sequence ID" value="SEF55238.1"/>
    <property type="molecule type" value="Genomic_DNA"/>
</dbReference>
<dbReference type="PANTHER" id="PTHR43434:SF1">
    <property type="entry name" value="PHOSPHOGLYCOLATE PHOSPHATASE"/>
    <property type="match status" value="1"/>
</dbReference>
<dbReference type="Proteomes" id="UP000236721">
    <property type="component" value="Unassembled WGS sequence"/>
</dbReference>
<dbReference type="NCBIfam" id="TIGR01549">
    <property type="entry name" value="HAD-SF-IA-v1"/>
    <property type="match status" value="1"/>
</dbReference>
<evidence type="ECO:0000256" key="2">
    <source>
        <dbReference type="ARBA" id="ARBA00004818"/>
    </source>
</evidence>
<name>A0A1H5SZ94_9VIBR</name>
<dbReference type="AlphaFoldDB" id="A0A1H5SZ94"/>
<dbReference type="GO" id="GO:0005829">
    <property type="term" value="C:cytosol"/>
    <property type="evidence" value="ECO:0007669"/>
    <property type="project" value="TreeGrafter"/>
</dbReference>
<dbReference type="PANTHER" id="PTHR43434">
    <property type="entry name" value="PHOSPHOGLYCOLATE PHOSPHATASE"/>
    <property type="match status" value="1"/>
</dbReference>
<dbReference type="Gene3D" id="1.10.260.80">
    <property type="match status" value="1"/>
</dbReference>
<dbReference type="SFLD" id="SFLDG01129">
    <property type="entry name" value="C1.5:_HAD__Beta-PGM__Phosphata"/>
    <property type="match status" value="1"/>
</dbReference>
<evidence type="ECO:0000256" key="3">
    <source>
        <dbReference type="ARBA" id="ARBA00006171"/>
    </source>
</evidence>
<dbReference type="SFLD" id="SFLDS00003">
    <property type="entry name" value="Haloacid_Dehalogenase"/>
    <property type="match status" value="1"/>
</dbReference>
<dbReference type="InterPro" id="IPR050155">
    <property type="entry name" value="HAD-like_hydrolase_sf"/>
</dbReference>